<dbReference type="Pfam" id="PF00096">
    <property type="entry name" value="zf-C2H2"/>
    <property type="match status" value="4"/>
</dbReference>
<dbReference type="FunFam" id="3.30.160.60:FF:001465">
    <property type="entry name" value="Zinc finger protein 560"/>
    <property type="match status" value="1"/>
</dbReference>
<feature type="region of interest" description="Disordered" evidence="11">
    <location>
        <begin position="993"/>
        <end position="1026"/>
    </location>
</feature>
<dbReference type="InterPro" id="IPR036236">
    <property type="entry name" value="Znf_C2H2_sf"/>
</dbReference>
<organism evidence="13">
    <name type="scientific">Culex tarsalis</name>
    <name type="common">Encephalitis mosquito</name>
    <dbReference type="NCBI Taxonomy" id="7177"/>
    <lineage>
        <taxon>Eukaryota</taxon>
        <taxon>Metazoa</taxon>
        <taxon>Ecdysozoa</taxon>
        <taxon>Arthropoda</taxon>
        <taxon>Hexapoda</taxon>
        <taxon>Insecta</taxon>
        <taxon>Pterygota</taxon>
        <taxon>Neoptera</taxon>
        <taxon>Endopterygota</taxon>
        <taxon>Diptera</taxon>
        <taxon>Nematocera</taxon>
        <taxon>Culicoidea</taxon>
        <taxon>Culicidae</taxon>
        <taxon>Culicinae</taxon>
        <taxon>Culicini</taxon>
        <taxon>Culex</taxon>
        <taxon>Culex</taxon>
    </lineage>
</organism>
<feature type="domain" description="C2H2-type" evidence="12">
    <location>
        <begin position="719"/>
        <end position="746"/>
    </location>
</feature>
<evidence type="ECO:0000259" key="12">
    <source>
        <dbReference type="PROSITE" id="PS50157"/>
    </source>
</evidence>
<keyword evidence="6" id="KW-0805">Transcription regulation</keyword>
<feature type="domain" description="C2H2-type" evidence="12">
    <location>
        <begin position="166"/>
        <end position="193"/>
    </location>
</feature>
<feature type="compositionally biased region" description="Basic residues" evidence="11">
    <location>
        <begin position="1124"/>
        <end position="1136"/>
    </location>
</feature>
<name>A0A1Q3F2M2_CULTA</name>
<keyword evidence="8" id="KW-0804">Transcription</keyword>
<feature type="domain" description="C2H2-type" evidence="12">
    <location>
        <begin position="196"/>
        <end position="219"/>
    </location>
</feature>
<feature type="domain" description="C2H2-type" evidence="12">
    <location>
        <begin position="691"/>
        <end position="718"/>
    </location>
</feature>
<keyword evidence="9" id="KW-0539">Nucleus</keyword>
<dbReference type="GO" id="GO:0008270">
    <property type="term" value="F:zinc ion binding"/>
    <property type="evidence" value="ECO:0007669"/>
    <property type="project" value="UniProtKB-KW"/>
</dbReference>
<feature type="domain" description="C2H2-type" evidence="12">
    <location>
        <begin position="364"/>
        <end position="388"/>
    </location>
</feature>
<keyword evidence="2" id="KW-0479">Metal-binding</keyword>
<feature type="region of interest" description="Disordered" evidence="11">
    <location>
        <begin position="904"/>
        <end position="968"/>
    </location>
</feature>
<evidence type="ECO:0000256" key="6">
    <source>
        <dbReference type="ARBA" id="ARBA00023015"/>
    </source>
</evidence>
<proteinExistence type="predicted"/>
<evidence type="ECO:0000256" key="11">
    <source>
        <dbReference type="SAM" id="MobiDB-lite"/>
    </source>
</evidence>
<feature type="compositionally biased region" description="Basic and acidic residues" evidence="11">
    <location>
        <begin position="907"/>
        <end position="920"/>
    </location>
</feature>
<dbReference type="FunFam" id="3.30.160.60:FF:000100">
    <property type="entry name" value="Zinc finger 45-like"/>
    <property type="match status" value="1"/>
</dbReference>
<keyword evidence="4 10" id="KW-0863">Zinc-finger</keyword>
<feature type="domain" description="C2H2-type" evidence="12">
    <location>
        <begin position="1236"/>
        <end position="1259"/>
    </location>
</feature>
<keyword evidence="7" id="KW-0238">DNA-binding</keyword>
<keyword evidence="3" id="KW-0677">Repeat</keyword>
<dbReference type="GO" id="GO:0005634">
    <property type="term" value="C:nucleus"/>
    <property type="evidence" value="ECO:0007669"/>
    <property type="project" value="UniProtKB-SubCell"/>
</dbReference>
<dbReference type="FunFam" id="3.30.160.60:FF:000325">
    <property type="entry name" value="ZFP90 zinc finger protein"/>
    <property type="match status" value="1"/>
</dbReference>
<feature type="compositionally biased region" description="Polar residues" evidence="11">
    <location>
        <begin position="1101"/>
        <end position="1110"/>
    </location>
</feature>
<dbReference type="GO" id="GO:0000122">
    <property type="term" value="P:negative regulation of transcription by RNA polymerase II"/>
    <property type="evidence" value="ECO:0007669"/>
    <property type="project" value="UniProtKB-ARBA"/>
</dbReference>
<evidence type="ECO:0000256" key="2">
    <source>
        <dbReference type="ARBA" id="ARBA00022723"/>
    </source>
</evidence>
<feature type="region of interest" description="Disordered" evidence="11">
    <location>
        <begin position="1084"/>
        <end position="1140"/>
    </location>
</feature>
<dbReference type="Pfam" id="PF13912">
    <property type="entry name" value="zf-C2H2_6"/>
    <property type="match status" value="3"/>
</dbReference>
<feature type="domain" description="C2H2-type" evidence="12">
    <location>
        <begin position="437"/>
        <end position="465"/>
    </location>
</feature>
<dbReference type="AlphaFoldDB" id="A0A1Q3F2M2"/>
<feature type="domain" description="C2H2-type" evidence="12">
    <location>
        <begin position="756"/>
        <end position="783"/>
    </location>
</feature>
<evidence type="ECO:0000256" key="7">
    <source>
        <dbReference type="ARBA" id="ARBA00023125"/>
    </source>
</evidence>
<feature type="region of interest" description="Disordered" evidence="11">
    <location>
        <begin position="781"/>
        <end position="839"/>
    </location>
</feature>
<feature type="domain" description="C2H2-type" evidence="12">
    <location>
        <begin position="635"/>
        <end position="662"/>
    </location>
</feature>
<dbReference type="PANTHER" id="PTHR16515">
    <property type="entry name" value="PR DOMAIN ZINC FINGER PROTEIN"/>
    <property type="match status" value="1"/>
</dbReference>
<dbReference type="PROSITE" id="PS50157">
    <property type="entry name" value="ZINC_FINGER_C2H2_2"/>
    <property type="match status" value="15"/>
</dbReference>
<feature type="region of interest" description="Disordered" evidence="11">
    <location>
        <begin position="1201"/>
        <end position="1234"/>
    </location>
</feature>
<dbReference type="FunFam" id="3.30.160.60:FF:000065">
    <property type="entry name" value="B-cell CLL/lymphoma 6, member B"/>
    <property type="match status" value="1"/>
</dbReference>
<feature type="region of interest" description="Disordered" evidence="11">
    <location>
        <begin position="224"/>
        <end position="310"/>
    </location>
</feature>
<reference evidence="13" key="1">
    <citation type="submission" date="2017-01" db="EMBL/GenBank/DDBJ databases">
        <title>A deep insight into the sialotranscriptome of adult male and female Cluex tarsalis mosquitoes.</title>
        <authorList>
            <person name="Ribeiro J.M."/>
            <person name="Moreira F."/>
            <person name="Bernard K.A."/>
            <person name="Calvo E."/>
        </authorList>
    </citation>
    <scope>NUCLEOTIDE SEQUENCE</scope>
    <source>
        <strain evidence="13">Kern County</strain>
        <tissue evidence="13">Salivary glands</tissue>
    </source>
</reference>
<keyword evidence="5" id="KW-0862">Zinc</keyword>
<protein>
    <submittedName>
        <fullName evidence="13">Putative mudr-1x ap</fullName>
    </submittedName>
</protein>
<feature type="domain" description="C2H2-type" evidence="12">
    <location>
        <begin position="546"/>
        <end position="574"/>
    </location>
</feature>
<feature type="compositionally biased region" description="Polar residues" evidence="11">
    <location>
        <begin position="473"/>
        <end position="483"/>
    </location>
</feature>
<dbReference type="SMART" id="SM00355">
    <property type="entry name" value="ZnF_C2H2"/>
    <property type="match status" value="15"/>
</dbReference>
<feature type="compositionally biased region" description="Low complexity" evidence="11">
    <location>
        <begin position="931"/>
        <end position="940"/>
    </location>
</feature>
<feature type="compositionally biased region" description="Acidic residues" evidence="11">
    <location>
        <begin position="488"/>
        <end position="510"/>
    </location>
</feature>
<dbReference type="FunFam" id="3.30.160.60:FF:000260">
    <property type="entry name" value="Spalt-like transcription factor 1"/>
    <property type="match status" value="1"/>
</dbReference>
<feature type="domain" description="C2H2-type" evidence="12">
    <location>
        <begin position="663"/>
        <end position="690"/>
    </location>
</feature>
<feature type="compositionally biased region" description="Acidic residues" evidence="11">
    <location>
        <begin position="1013"/>
        <end position="1023"/>
    </location>
</feature>
<dbReference type="InterPro" id="IPR013087">
    <property type="entry name" value="Znf_C2H2_type"/>
</dbReference>
<evidence type="ECO:0000256" key="5">
    <source>
        <dbReference type="ARBA" id="ARBA00022833"/>
    </source>
</evidence>
<evidence type="ECO:0000256" key="8">
    <source>
        <dbReference type="ARBA" id="ARBA00023163"/>
    </source>
</evidence>
<feature type="domain" description="C2H2-type" evidence="12">
    <location>
        <begin position="518"/>
        <end position="545"/>
    </location>
</feature>
<evidence type="ECO:0000256" key="1">
    <source>
        <dbReference type="ARBA" id="ARBA00004123"/>
    </source>
</evidence>
<sequence length="1259" mass="141459">MDHTTFTIWDPTQPNAKMKIINIAGEAAPTQFIETVNSAPAEQIIPQTHDGRGFLMNENEIGRIDQIPPENLIYMAADDGSLIQGEVVHVQPEEQQQHHQQQTTEEYMECEVTEEVITDDWVQTDGQECVQVTVDQLGATAVVGAEDDLTVPLPTDQDEYTASRPYPCDFCSRRFRKKVNLMNHMVAHSNANDRPHMCKLCGARYMRRCDLLNHLKLHAYVPDDSEEPIRSDPEDDFEYNLSEQQPGPVKRRSPSIDDESEDLLIPAPAPYKPPKPARSKARPKASVKSHKKSSTSSSAARARQVPPQTESKFNASIEPFVNLPPRYPVLDDRKPFVCQKCGVSFAREKALASHYRIHGGDSQYECETCGDRFWDRSLLQDHIRQRHAASLVAAAVGPPQLESSAGGGGATIVEEVTADVHEGEAIQEAIDDGKWHPFCDSCGMVFQRQEQLKRHIKQAHGVAEQKHEPISQIVRQRQLNQQKRLAEQDDDEEKTEDSDSETDDGDEQYVDDAETQSLSCNVCGQKFAEALDLLAHAEIHARFEPHKCSLCKRSFLDETTIKEHVQQFHSLELTETSCVVCGKLCKNHNALLKHAWEHSRERASYGTHCCSKCGKSFHNKARLKRHMVSHRNKTVRCEVCSEEFPDGRSLMNHRHSHTKSRQFPCHECGKTFGSRSSQQIHLRIHSGERPYGCRFCWKAFADGGTLRKHERVHTGEKPYGCSVCPRAFNQRVVLREHIRSHHSAPDLKRGTQAEPYYCSVCTALFGTSMDLIQHLIQHSDANTAMKRQPPTFPRKYKRRKKMKADELDKAEQSGGSSRSKKKVNEAYVESDHGGEEDEDLLKNPAEILLEYGAGNSNRKLIASPKFIDSYELLASASASRGKPPALDDSGINLLSNVVLVNSSESGNAEKKYKPIKTESPKRRHHGGSGTAGSTPSGSRPRMIHTQKTRVAATDGKRKTKTVITKDVKSQPLNSSAEAFPALEFKRARNRSVPTYREIPSDKISSESFPLLDDGQEEDEDPQEDQAALDALSNSTTQRRQQEVPSYEDLLNQNLLMEISRKDKYMDKFNSDIVNDLEEILRSPVKSSTSHLPPADIMATPKATSQYNNGQPEYDGGTTSYGKSSGRKSSRKQQFKKTIKDSSCALTTELRSQRLTRRQLEREVNFLREAYNPADYSQVTVKQEKDSPDKLSAMLLNDIQPAAFSSAPPPLMNPKLEREPSPEPEPPAPAPPPPQLFQCEMCSAVFQDRSQLLLHVPIHI</sequence>
<comment type="subcellular location">
    <subcellularLocation>
        <location evidence="1">Nucleus</location>
    </subcellularLocation>
</comment>
<evidence type="ECO:0000256" key="3">
    <source>
        <dbReference type="ARBA" id="ARBA00022737"/>
    </source>
</evidence>
<dbReference type="InterPro" id="IPR050331">
    <property type="entry name" value="Zinc_finger"/>
</dbReference>
<dbReference type="Gene3D" id="3.30.160.60">
    <property type="entry name" value="Classic Zinc Finger"/>
    <property type="match status" value="9"/>
</dbReference>
<evidence type="ECO:0000313" key="13">
    <source>
        <dbReference type="EMBL" id="JAV21802.1"/>
    </source>
</evidence>
<feature type="region of interest" description="Disordered" evidence="11">
    <location>
        <begin position="457"/>
        <end position="510"/>
    </location>
</feature>
<dbReference type="SUPFAM" id="SSF57667">
    <property type="entry name" value="beta-beta-alpha zinc fingers"/>
    <property type="match status" value="6"/>
</dbReference>
<feature type="domain" description="C2H2-type" evidence="12">
    <location>
        <begin position="576"/>
        <end position="603"/>
    </location>
</feature>
<dbReference type="GO" id="GO:0003677">
    <property type="term" value="F:DNA binding"/>
    <property type="evidence" value="ECO:0007669"/>
    <property type="project" value="UniProtKB-KW"/>
</dbReference>
<accession>A0A1Q3F2M2</accession>
<evidence type="ECO:0000256" key="9">
    <source>
        <dbReference type="ARBA" id="ARBA00023242"/>
    </source>
</evidence>
<dbReference type="PROSITE" id="PS00028">
    <property type="entry name" value="ZINC_FINGER_C2H2_1"/>
    <property type="match status" value="14"/>
</dbReference>
<evidence type="ECO:0000256" key="10">
    <source>
        <dbReference type="PROSITE-ProRule" id="PRU00042"/>
    </source>
</evidence>
<dbReference type="EMBL" id="GFDL01013243">
    <property type="protein sequence ID" value="JAV21802.1"/>
    <property type="molecule type" value="Transcribed_RNA"/>
</dbReference>
<dbReference type="PANTHER" id="PTHR16515:SF49">
    <property type="entry name" value="GASTRULA ZINC FINGER PROTEIN XLCGF49.1-LIKE-RELATED"/>
    <property type="match status" value="1"/>
</dbReference>
<feature type="compositionally biased region" description="Pro residues" evidence="11">
    <location>
        <begin position="1222"/>
        <end position="1234"/>
    </location>
</feature>
<feature type="domain" description="C2H2-type" evidence="12">
    <location>
        <begin position="608"/>
        <end position="635"/>
    </location>
</feature>
<feature type="domain" description="C2H2-type" evidence="12">
    <location>
        <begin position="336"/>
        <end position="363"/>
    </location>
</feature>
<evidence type="ECO:0000256" key="4">
    <source>
        <dbReference type="ARBA" id="ARBA00022771"/>
    </source>
</evidence>
<feature type="compositionally biased region" description="Basic residues" evidence="11">
    <location>
        <begin position="275"/>
        <end position="293"/>
    </location>
</feature>